<dbReference type="GO" id="GO:0046872">
    <property type="term" value="F:metal ion binding"/>
    <property type="evidence" value="ECO:0007669"/>
    <property type="project" value="UniProtKB-KW"/>
</dbReference>
<protein>
    <submittedName>
        <fullName evidence="9">Farnesyl diphosphate synthase</fullName>
    </submittedName>
</protein>
<dbReference type="EMBL" id="CAADFA010000909">
    <property type="protein sequence ID" value="VFJ76100.1"/>
    <property type="molecule type" value="Genomic_DNA"/>
</dbReference>
<evidence type="ECO:0000313" key="9">
    <source>
        <dbReference type="EMBL" id="VFJ76758.1"/>
    </source>
</evidence>
<dbReference type="SUPFAM" id="SSF48576">
    <property type="entry name" value="Terpenoid synthases"/>
    <property type="match status" value="1"/>
</dbReference>
<evidence type="ECO:0000256" key="7">
    <source>
        <dbReference type="RuleBase" id="RU004466"/>
    </source>
</evidence>
<gene>
    <name evidence="9" type="ORF">BECKFM1743A_GA0114220_109431</name>
    <name evidence="10" type="ORF">BECKFM1743B_GA0114221_109361</name>
    <name evidence="8" type="ORF">BECKFM1743C_GA0114222_109092</name>
</gene>
<dbReference type="InterPro" id="IPR033749">
    <property type="entry name" value="Polyprenyl_synt_CS"/>
</dbReference>
<name>A0A450U1Y2_9GAMM</name>
<sequence length="299" mass="32442">MTDELSDIIGRYRSRANRQLDACLPSAGIQPTRLHEAMRYSTLGGGKRIRAILVYCAGNVVGALPETLDGPACAVELIHAYSLIHDDLPAMDDDDLRRGQPSCHRRFDEATAILAGDALQSLAFQLLSRQAGSGEAEPGQKIEMLRTLALACGSRGMAGGQVLDLEAETKTLNLAELENLHIHKTGALIRASVRMGGLAKPGVDRDLLEKLDHYAKCIGLAFQIRDDILDVEGNTEVLGKPRGSDQIHHKATYPSLVGLSEAKRMAREFNEQAIASLAGLGTLADPLRWISRYIVDRAN</sequence>
<comment type="cofactor">
    <cofactor evidence="1">
        <name>Mg(2+)</name>
        <dbReference type="ChEBI" id="CHEBI:18420"/>
    </cofactor>
</comment>
<evidence type="ECO:0000256" key="1">
    <source>
        <dbReference type="ARBA" id="ARBA00001946"/>
    </source>
</evidence>
<dbReference type="PROSITE" id="PS00444">
    <property type="entry name" value="POLYPRENYL_SYNTHASE_2"/>
    <property type="match status" value="1"/>
</dbReference>
<keyword evidence="6" id="KW-0414">Isoprene biosynthesis</keyword>
<dbReference type="GO" id="GO:0004659">
    <property type="term" value="F:prenyltransferase activity"/>
    <property type="evidence" value="ECO:0007669"/>
    <property type="project" value="InterPro"/>
</dbReference>
<dbReference type="CDD" id="cd00685">
    <property type="entry name" value="Trans_IPPS_HT"/>
    <property type="match status" value="1"/>
</dbReference>
<dbReference type="InterPro" id="IPR000092">
    <property type="entry name" value="Polyprenyl_synt"/>
</dbReference>
<evidence type="ECO:0000256" key="5">
    <source>
        <dbReference type="ARBA" id="ARBA00022842"/>
    </source>
</evidence>
<keyword evidence="5" id="KW-0460">Magnesium</keyword>
<dbReference type="SFLD" id="SFLDG01017">
    <property type="entry name" value="Polyprenyl_Transferase_Like"/>
    <property type="match status" value="1"/>
</dbReference>
<evidence type="ECO:0000256" key="6">
    <source>
        <dbReference type="ARBA" id="ARBA00023229"/>
    </source>
</evidence>
<dbReference type="GO" id="GO:0005737">
    <property type="term" value="C:cytoplasm"/>
    <property type="evidence" value="ECO:0007669"/>
    <property type="project" value="UniProtKB-ARBA"/>
</dbReference>
<dbReference type="EMBL" id="CAADEZ010000943">
    <property type="protein sequence ID" value="VFJ76758.1"/>
    <property type="molecule type" value="Genomic_DNA"/>
</dbReference>
<keyword evidence="3 7" id="KW-0808">Transferase</keyword>
<dbReference type="GO" id="GO:0016114">
    <property type="term" value="P:terpenoid biosynthetic process"/>
    <property type="evidence" value="ECO:0007669"/>
    <property type="project" value="UniProtKB-ARBA"/>
</dbReference>
<dbReference type="AlphaFoldDB" id="A0A450U1Y2"/>
<evidence type="ECO:0000256" key="3">
    <source>
        <dbReference type="ARBA" id="ARBA00022679"/>
    </source>
</evidence>
<dbReference type="PANTHER" id="PTHR43281">
    <property type="entry name" value="FARNESYL DIPHOSPHATE SYNTHASE"/>
    <property type="match status" value="1"/>
</dbReference>
<reference evidence="9" key="1">
    <citation type="submission" date="2019-02" db="EMBL/GenBank/DDBJ databases">
        <authorList>
            <person name="Gruber-Vodicka R. H."/>
            <person name="Seah K. B. B."/>
        </authorList>
    </citation>
    <scope>NUCLEOTIDE SEQUENCE</scope>
    <source>
        <strain evidence="9">BECK_BZ163</strain>
        <strain evidence="10">BECK_BZ164</strain>
        <strain evidence="8">BECK_BZ165</strain>
    </source>
</reference>
<evidence type="ECO:0000256" key="2">
    <source>
        <dbReference type="ARBA" id="ARBA00006706"/>
    </source>
</evidence>
<dbReference type="GO" id="GO:0008654">
    <property type="term" value="P:phospholipid biosynthetic process"/>
    <property type="evidence" value="ECO:0007669"/>
    <property type="project" value="UniProtKB-ARBA"/>
</dbReference>
<dbReference type="PROSITE" id="PS00723">
    <property type="entry name" value="POLYPRENYL_SYNTHASE_1"/>
    <property type="match status" value="1"/>
</dbReference>
<dbReference type="NCBIfam" id="NF045485">
    <property type="entry name" value="FPPsyn"/>
    <property type="match status" value="1"/>
</dbReference>
<dbReference type="SFLD" id="SFLDS00005">
    <property type="entry name" value="Isoprenoid_Synthase_Type_I"/>
    <property type="match status" value="1"/>
</dbReference>
<dbReference type="PANTHER" id="PTHR43281:SF1">
    <property type="entry name" value="FARNESYL DIPHOSPHATE SYNTHASE"/>
    <property type="match status" value="1"/>
</dbReference>
<keyword evidence="4" id="KW-0479">Metal-binding</keyword>
<comment type="similarity">
    <text evidence="2 7">Belongs to the FPP/GGPP synthase family.</text>
</comment>
<dbReference type="EMBL" id="CAADFL010000936">
    <property type="protein sequence ID" value="VFK23599.1"/>
    <property type="molecule type" value="Genomic_DNA"/>
</dbReference>
<evidence type="ECO:0000313" key="8">
    <source>
        <dbReference type="EMBL" id="VFJ76100.1"/>
    </source>
</evidence>
<evidence type="ECO:0000256" key="4">
    <source>
        <dbReference type="ARBA" id="ARBA00022723"/>
    </source>
</evidence>
<dbReference type="FunFam" id="1.10.600.10:FF:000001">
    <property type="entry name" value="Geranylgeranyl diphosphate synthase"/>
    <property type="match status" value="1"/>
</dbReference>
<dbReference type="Pfam" id="PF00348">
    <property type="entry name" value="polyprenyl_synt"/>
    <property type="match status" value="1"/>
</dbReference>
<proteinExistence type="inferred from homology"/>
<accession>A0A450U1Y2</accession>
<dbReference type="Gene3D" id="1.10.600.10">
    <property type="entry name" value="Farnesyl Diphosphate Synthase"/>
    <property type="match status" value="1"/>
</dbReference>
<evidence type="ECO:0000313" key="10">
    <source>
        <dbReference type="EMBL" id="VFK23599.1"/>
    </source>
</evidence>
<organism evidence="9">
    <name type="scientific">Candidatus Kentrum sp. FM</name>
    <dbReference type="NCBI Taxonomy" id="2126340"/>
    <lineage>
        <taxon>Bacteria</taxon>
        <taxon>Pseudomonadati</taxon>
        <taxon>Pseudomonadota</taxon>
        <taxon>Gammaproteobacteria</taxon>
        <taxon>Candidatus Kentrum</taxon>
    </lineage>
</organism>
<dbReference type="InterPro" id="IPR053378">
    <property type="entry name" value="Prenyl_diphosphate_synthase"/>
</dbReference>
<dbReference type="InterPro" id="IPR008949">
    <property type="entry name" value="Isoprenoid_synthase_dom_sf"/>
</dbReference>
<dbReference type="NCBIfam" id="NF007877">
    <property type="entry name" value="PRK10581.1"/>
    <property type="match status" value="1"/>
</dbReference>